<accession>A0A7U2EXX4</accession>
<dbReference type="Proteomes" id="UP000663193">
    <property type="component" value="Chromosome 5"/>
</dbReference>
<name>A0A7U2EXX4_PHANO</name>
<proteinExistence type="predicted"/>
<dbReference type="VEuPathDB" id="FungiDB:JI435_431840"/>
<evidence type="ECO:0000313" key="1">
    <source>
        <dbReference type="EMBL" id="QRC95138.1"/>
    </source>
</evidence>
<keyword evidence="2" id="KW-1185">Reference proteome</keyword>
<gene>
    <name evidence="1" type="ORF">JI435_431840</name>
</gene>
<organism evidence="1 2">
    <name type="scientific">Phaeosphaeria nodorum (strain SN15 / ATCC MYA-4574 / FGSC 10173)</name>
    <name type="common">Glume blotch fungus</name>
    <name type="synonym">Parastagonospora nodorum</name>
    <dbReference type="NCBI Taxonomy" id="321614"/>
    <lineage>
        <taxon>Eukaryota</taxon>
        <taxon>Fungi</taxon>
        <taxon>Dikarya</taxon>
        <taxon>Ascomycota</taxon>
        <taxon>Pezizomycotina</taxon>
        <taxon>Dothideomycetes</taxon>
        <taxon>Pleosporomycetidae</taxon>
        <taxon>Pleosporales</taxon>
        <taxon>Pleosporineae</taxon>
        <taxon>Phaeosphaeriaceae</taxon>
        <taxon>Parastagonospora</taxon>
    </lineage>
</organism>
<dbReference type="EMBL" id="CP069027">
    <property type="protein sequence ID" value="QRC95138.1"/>
    <property type="molecule type" value="Genomic_DNA"/>
</dbReference>
<reference evidence="2" key="1">
    <citation type="journal article" date="2021" name="BMC Genomics">
        <title>Chromosome-level genome assembly and manually-curated proteome of model necrotroph Parastagonospora nodorum Sn15 reveals a genome-wide trove of candidate effector homologs, and redundancy of virulence-related functions within an accessory chromosome.</title>
        <authorList>
            <person name="Bertazzoni S."/>
            <person name="Jones D.A.B."/>
            <person name="Phan H.T."/>
            <person name="Tan K.-C."/>
            <person name="Hane J.K."/>
        </authorList>
    </citation>
    <scope>NUCLEOTIDE SEQUENCE [LARGE SCALE GENOMIC DNA]</scope>
    <source>
        <strain evidence="2">SN15 / ATCC MYA-4574 / FGSC 10173)</strain>
    </source>
</reference>
<protein>
    <submittedName>
        <fullName evidence="1">Uncharacterized protein</fullName>
    </submittedName>
</protein>
<dbReference type="AlphaFoldDB" id="A0A7U2EXX4"/>
<sequence>MCAAVPVTQGEGIPGKVKCCAPQSHADGFAPTPCEGKHARRTAAAGQNRAGGWKVGALCNKAVPGSRSGNLAAVSVVSVAGTGLAPGLRNEGLLDEDKHSRAFTRDYRNTEIAVVTNHVRRQMGSTTMHKQPNPVAP</sequence>
<evidence type="ECO:0000313" key="2">
    <source>
        <dbReference type="Proteomes" id="UP000663193"/>
    </source>
</evidence>